<dbReference type="GO" id="GO:0034237">
    <property type="term" value="F:protein kinase A regulatory subunit binding"/>
    <property type="evidence" value="ECO:0007669"/>
    <property type="project" value="TreeGrafter"/>
</dbReference>
<dbReference type="EMBL" id="JARGEI010000016">
    <property type="protein sequence ID" value="KAJ8717650.1"/>
    <property type="molecule type" value="Genomic_DNA"/>
</dbReference>
<dbReference type="InterPro" id="IPR053084">
    <property type="entry name" value="AKAP"/>
</dbReference>
<dbReference type="Proteomes" id="UP001231518">
    <property type="component" value="Chromosome 18"/>
</dbReference>
<gene>
    <name evidence="1" type="ORF">PYW07_005580</name>
</gene>
<reference evidence="1" key="1">
    <citation type="submission" date="2023-03" db="EMBL/GenBank/DDBJ databases">
        <title>Chromosome-level genomes of two armyworms, Mythimna separata and Mythimna loreyi, provide insights into the biosynthesis and reception of sex pheromones.</title>
        <authorList>
            <person name="Zhao H."/>
        </authorList>
    </citation>
    <scope>NUCLEOTIDE SEQUENCE</scope>
    <source>
        <strain evidence="1">BeijingLab</strain>
        <tissue evidence="1">Pupa</tissue>
    </source>
</reference>
<sequence length="183" mass="21394">MNIPAIRSYEEQAIDTVVAVINAAKEKVGMRQTLKQLANSRDFACNLKLSMRPIKPPYAISSEKFINDTIKKHWKLGKTFKYFVRYMGGSRNETSQYYYFEAIFSQPTVAYPIPQATVSVFFTLEDKHVDPPEERGVPMMWFRIEGQHTDHDMRYVALPADWILAVIKMKIKLFERIESIRMF</sequence>
<dbReference type="PANTHER" id="PTHR35075">
    <property type="entry name" value="A-KINASE ANCHOR PROTEIN 14"/>
    <property type="match status" value="1"/>
</dbReference>
<comment type="caution">
    <text evidence="1">The sequence shown here is derived from an EMBL/GenBank/DDBJ whole genome shotgun (WGS) entry which is preliminary data.</text>
</comment>
<evidence type="ECO:0000313" key="1">
    <source>
        <dbReference type="EMBL" id="KAJ8717650.1"/>
    </source>
</evidence>
<dbReference type="AlphaFoldDB" id="A0AAD7YJR8"/>
<name>A0AAD7YJR8_MYTSE</name>
<dbReference type="Pfam" id="PF14469">
    <property type="entry name" value="AKAP28"/>
    <property type="match status" value="1"/>
</dbReference>
<dbReference type="GO" id="GO:0005952">
    <property type="term" value="C:cAMP-dependent protein kinase complex"/>
    <property type="evidence" value="ECO:0007669"/>
    <property type="project" value="TreeGrafter"/>
</dbReference>
<accession>A0AAD7YJR8</accession>
<dbReference type="PANTHER" id="PTHR35075:SF1">
    <property type="entry name" value="A-KINASE ANCHOR PROTEIN 14"/>
    <property type="match status" value="1"/>
</dbReference>
<protein>
    <submittedName>
        <fullName evidence="1">Uncharacterized protein</fullName>
    </submittedName>
</protein>
<organism evidence="1 2">
    <name type="scientific">Mythimna separata</name>
    <name type="common">Oriental armyworm</name>
    <name type="synonym">Pseudaletia separata</name>
    <dbReference type="NCBI Taxonomy" id="271217"/>
    <lineage>
        <taxon>Eukaryota</taxon>
        <taxon>Metazoa</taxon>
        <taxon>Ecdysozoa</taxon>
        <taxon>Arthropoda</taxon>
        <taxon>Hexapoda</taxon>
        <taxon>Insecta</taxon>
        <taxon>Pterygota</taxon>
        <taxon>Neoptera</taxon>
        <taxon>Endopterygota</taxon>
        <taxon>Lepidoptera</taxon>
        <taxon>Glossata</taxon>
        <taxon>Ditrysia</taxon>
        <taxon>Noctuoidea</taxon>
        <taxon>Noctuidae</taxon>
        <taxon>Noctuinae</taxon>
        <taxon>Hadenini</taxon>
        <taxon>Mythimna</taxon>
    </lineage>
</organism>
<evidence type="ECO:0000313" key="2">
    <source>
        <dbReference type="Proteomes" id="UP001231518"/>
    </source>
</evidence>
<keyword evidence="2" id="KW-1185">Reference proteome</keyword>
<proteinExistence type="predicted"/>
<dbReference type="InterPro" id="IPR025663">
    <property type="entry name" value="AKAP_28"/>
</dbReference>